<evidence type="ECO:0000256" key="13">
    <source>
        <dbReference type="RuleBase" id="RU361215"/>
    </source>
</evidence>
<evidence type="ECO:0000256" key="8">
    <source>
        <dbReference type="ARBA" id="ARBA00049710"/>
    </source>
</evidence>
<dbReference type="PANTHER" id="PTHR10589:SF16">
    <property type="entry name" value="UBIQUITIN CARBOXYL-TERMINAL HYDROLASE ISOZYME L5"/>
    <property type="match status" value="1"/>
</dbReference>
<dbReference type="PROSITE" id="PS52049">
    <property type="entry name" value="ULD"/>
    <property type="match status" value="1"/>
</dbReference>
<dbReference type="AlphaFoldDB" id="A0AAJ6QNQ0"/>
<dbReference type="SUPFAM" id="SSF54001">
    <property type="entry name" value="Cysteine proteinases"/>
    <property type="match status" value="1"/>
</dbReference>
<protein>
    <recommendedName>
        <fullName evidence="9 13">Ubiquitin carboxyl-terminal hydrolase</fullName>
        <ecNumber evidence="9 13">3.4.19.12</ecNumber>
    </recommendedName>
</protein>
<dbReference type="Proteomes" id="UP000694867">
    <property type="component" value="Unplaced"/>
</dbReference>
<dbReference type="GO" id="GO:0005737">
    <property type="term" value="C:cytoplasm"/>
    <property type="evidence" value="ECO:0007669"/>
    <property type="project" value="TreeGrafter"/>
</dbReference>
<evidence type="ECO:0000256" key="12">
    <source>
        <dbReference type="PROSITE-ProRule" id="PRU01393"/>
    </source>
</evidence>
<dbReference type="PROSITE" id="PS52048">
    <property type="entry name" value="UCH_DOMAIN"/>
    <property type="match status" value="1"/>
</dbReference>
<comment type="catalytic activity">
    <reaction evidence="1 9 12 13">
        <text>Thiol-dependent hydrolysis of ester, thioester, amide, peptide and isopeptide bonds formed by the C-terminal Gly of ubiquitin (a 76-residue protein attached to proteins as an intracellular targeting signal).</text>
        <dbReference type="EC" id="3.4.19.12"/>
    </reaction>
</comment>
<dbReference type="CTD" id="39102"/>
<proteinExistence type="inferred from homology"/>
<evidence type="ECO:0000256" key="5">
    <source>
        <dbReference type="ARBA" id="ARBA00022801"/>
    </source>
</evidence>
<dbReference type="GO" id="GO:0016579">
    <property type="term" value="P:protein deubiquitination"/>
    <property type="evidence" value="ECO:0007669"/>
    <property type="project" value="InterPro"/>
</dbReference>
<evidence type="ECO:0000259" key="14">
    <source>
        <dbReference type="PROSITE" id="PS52048"/>
    </source>
</evidence>
<dbReference type="InterPro" id="IPR017390">
    <property type="entry name" value="Ubiquitinyl_hydrolase_UCH37"/>
</dbReference>
<dbReference type="CDD" id="cd09617">
    <property type="entry name" value="Peptidase_C12_UCH37_BAP1"/>
    <property type="match status" value="1"/>
</dbReference>
<evidence type="ECO:0000256" key="4">
    <source>
        <dbReference type="ARBA" id="ARBA00022786"/>
    </source>
</evidence>
<keyword evidence="15" id="KW-1185">Reference proteome</keyword>
<evidence type="ECO:0000256" key="6">
    <source>
        <dbReference type="ARBA" id="ARBA00022807"/>
    </source>
</evidence>
<feature type="site" description="Important for enzyme activity" evidence="11 12">
    <location>
        <position position="175"/>
    </location>
</feature>
<feature type="domain" description="UCH catalytic" evidence="14">
    <location>
        <begin position="5"/>
        <end position="222"/>
    </location>
</feature>
<feature type="active site" description="Nucleophile" evidence="10 12">
    <location>
        <position position="84"/>
    </location>
</feature>
<name>A0AAJ6QNQ0_9ACAR</name>
<dbReference type="EC" id="3.4.19.12" evidence="9 13"/>
<comment type="subunit">
    <text evidence="8">Catalytic component of the polycomb repressive deubiquitinase (PR-DUB) complex, at least composed of caly/calypso, Asx and sba (MBD5/6 homolog). The PR-DUB complex associates with nucleosomes to mediate deubiquitination of histone H2AK118ub1 substrates; the association requires the positively charged C-terminal tail of caly, probably due to direct binding of DNA. Interacts (via ULD domain) with Asx (via DEUBAD domain); the interaction produces a stable heterodimer with a composite binding site for ubiquitin. Homodimerizes (via coiled-coil hinge-region between the UCH and ULD domains) to mediate assembly of 2 copies of the caly-Asx heterodimer into a bisymmetric tetramer; dimerization enhances PR-DUB association with nucleosomes.</text>
</comment>
<keyword evidence="3 9" id="KW-0645">Protease</keyword>
<dbReference type="GO" id="GO:0004843">
    <property type="term" value="F:cysteine-type deubiquitinase activity"/>
    <property type="evidence" value="ECO:0007669"/>
    <property type="project" value="UniProtKB-UniRule"/>
</dbReference>
<dbReference type="GO" id="GO:0006511">
    <property type="term" value="P:ubiquitin-dependent protein catabolic process"/>
    <property type="evidence" value="ECO:0007669"/>
    <property type="project" value="UniProtKB-UniRule"/>
</dbReference>
<gene>
    <name evidence="16" type="primary">LOC100899679</name>
</gene>
<dbReference type="PANTHER" id="PTHR10589">
    <property type="entry name" value="UBIQUITIN CARBOXYL-TERMINAL HYDROLASE"/>
    <property type="match status" value="1"/>
</dbReference>
<keyword evidence="6 9" id="KW-0788">Thiol protease</keyword>
<keyword evidence="4 9" id="KW-0833">Ubl conjugation pathway</keyword>
<evidence type="ECO:0000256" key="2">
    <source>
        <dbReference type="ARBA" id="ARBA00009326"/>
    </source>
</evidence>
<dbReference type="FunFam" id="3.40.532.10:FF:000009">
    <property type="entry name" value="Ubiquitin carboxyl-terminal hydrolase"/>
    <property type="match status" value="1"/>
</dbReference>
<dbReference type="InterPro" id="IPR038765">
    <property type="entry name" value="Papain-like_cys_pep_sf"/>
</dbReference>
<dbReference type="KEGG" id="goe:100899679"/>
<comment type="similarity">
    <text evidence="2 9 12 13">Belongs to the peptidase C12 family.</text>
</comment>
<accession>A0AAJ6QNQ0</accession>
<evidence type="ECO:0000256" key="1">
    <source>
        <dbReference type="ARBA" id="ARBA00000707"/>
    </source>
</evidence>
<dbReference type="RefSeq" id="XP_003738956.1">
    <property type="nucleotide sequence ID" value="XM_003738908.1"/>
</dbReference>
<feature type="site" description="Transition state stabilizer" evidence="12">
    <location>
        <position position="78"/>
    </location>
</feature>
<feature type="active site" description="Proton donor" evidence="10 12">
    <location>
        <position position="160"/>
    </location>
</feature>
<evidence type="ECO:0000256" key="11">
    <source>
        <dbReference type="PIRSR" id="PIRSR038120-2"/>
    </source>
</evidence>
<evidence type="ECO:0000313" key="16">
    <source>
        <dbReference type="RefSeq" id="XP_003738956.1"/>
    </source>
</evidence>
<evidence type="ECO:0000256" key="10">
    <source>
        <dbReference type="PIRSR" id="PIRSR038120-1"/>
    </source>
</evidence>
<dbReference type="InterPro" id="IPR001578">
    <property type="entry name" value="Peptidase_C12_UCH"/>
</dbReference>
<organism evidence="15 16">
    <name type="scientific">Galendromus occidentalis</name>
    <name type="common">western predatory mite</name>
    <dbReference type="NCBI Taxonomy" id="34638"/>
    <lineage>
        <taxon>Eukaryota</taxon>
        <taxon>Metazoa</taxon>
        <taxon>Ecdysozoa</taxon>
        <taxon>Arthropoda</taxon>
        <taxon>Chelicerata</taxon>
        <taxon>Arachnida</taxon>
        <taxon>Acari</taxon>
        <taxon>Parasitiformes</taxon>
        <taxon>Mesostigmata</taxon>
        <taxon>Gamasina</taxon>
        <taxon>Phytoseioidea</taxon>
        <taxon>Phytoseiidae</taxon>
        <taxon>Typhlodrominae</taxon>
        <taxon>Galendromus</taxon>
    </lineage>
</organism>
<sequence>MSAGDWCLIESDPGVFSELIRGFGVSGVQVEEIFSLEDESFVDMRPVFGLIFLFKYTDKSLATSGKVVTNPDIFFAKQVINNACATQAILAVLMNLQNPDVNLGENLAQLKEFTKEFDSQMKGLTFSNSDVIREVHNSFSRPQIVEFDQKASKQDDDVYHFISYVPINGKLYELDGLREGPIEHCEIPANKDWLESARQVIEQRIAQYSKSEIHFNLMAVVKDRRLVCQRQIEEFQKMGDGKPTETVRRGIARLQKVIKDENAKIAMYQKENIRRRHNYIPLIMELLKITAESGKLGVFWENAKSRQAEQAKKAEKRKASAMK</sequence>
<dbReference type="Pfam" id="PF18031">
    <property type="entry name" value="UCH_C"/>
    <property type="match status" value="1"/>
</dbReference>
<keyword evidence="5 9" id="KW-0378">Hydrolase</keyword>
<evidence type="ECO:0000256" key="7">
    <source>
        <dbReference type="ARBA" id="ARBA00046227"/>
    </source>
</evidence>
<evidence type="ECO:0000313" key="15">
    <source>
        <dbReference type="Proteomes" id="UP000694867"/>
    </source>
</evidence>
<dbReference type="InterPro" id="IPR041507">
    <property type="entry name" value="UCH_C"/>
</dbReference>
<dbReference type="Pfam" id="PF01088">
    <property type="entry name" value="Peptidase_C12"/>
    <property type="match status" value="1"/>
</dbReference>
<reference evidence="16" key="1">
    <citation type="submission" date="2025-08" db="UniProtKB">
        <authorList>
            <consortium name="RefSeq"/>
        </authorList>
    </citation>
    <scope>IDENTIFICATION</scope>
</reference>
<dbReference type="InterPro" id="IPR036959">
    <property type="entry name" value="Peptidase_C12_UCH_sf"/>
</dbReference>
<evidence type="ECO:0000256" key="3">
    <source>
        <dbReference type="ARBA" id="ARBA00022670"/>
    </source>
</evidence>
<dbReference type="PRINTS" id="PR00707">
    <property type="entry name" value="UBCTHYDRLASE"/>
</dbReference>
<dbReference type="GeneID" id="100899679"/>
<dbReference type="Gene3D" id="3.40.532.10">
    <property type="entry name" value="Peptidase C12, ubiquitin carboxyl-terminal hydrolase"/>
    <property type="match status" value="1"/>
</dbReference>
<evidence type="ECO:0000256" key="9">
    <source>
        <dbReference type="PIRNR" id="PIRNR038120"/>
    </source>
</evidence>
<comment type="function">
    <text evidence="7">Catalytic component of the polycomb repressive deubiquitinase (PR-DUB) complex, a complex that specifically mediates deubiquitination of histone H2A monoubiquitinated at 'Lys-119' (H2AK118ub1). Mediates bisymmetric organization of the PR-DUB complex and is involved in association with nucleosomes to mediate deubiquitination. Does not deubiquitinate monoubiquitinated histone H2B. Required to maintain the transcriptionally repressive state of homeotic genes throughout development. The PR-DUB complex has weak or no activity toward 'Lys-48'- and 'Lys-63'-linked polyubiquitin chains. Polycomb group (PcG) protein.</text>
</comment>
<dbReference type="PIRSF" id="PIRSF038120">
    <property type="entry name" value="Ubiquitinyl_hydrolase_UCH37"/>
    <property type="match status" value="1"/>
</dbReference>